<dbReference type="RefSeq" id="WP_196072262.1">
    <property type="nucleotide sequence ID" value="NZ_JADPCT010000080.1"/>
</dbReference>
<proteinExistence type="predicted"/>
<evidence type="ECO:0000313" key="1">
    <source>
        <dbReference type="EMBL" id="MDC1882079.1"/>
    </source>
</evidence>
<dbReference type="InterPro" id="IPR024510">
    <property type="entry name" value="DUF2589"/>
</dbReference>
<name>A0AAW6GUX7_BACUN</name>
<comment type="caution">
    <text evidence="1">The sequence shown here is derived from an EMBL/GenBank/DDBJ whole genome shotgun (WGS) entry which is preliminary data.</text>
</comment>
<sequence>MGIFSKKPKYAFSDILKGLYHTVGSAQEMLQAQQVQNLKKFWQETDGNPICQKVKIGDKEIDVPLMALVSHCHLEMEDMEIKFKTRISDVKAHSIVNRLDSKNSLTYAELQMVMDDIKVADNDVMDITIRFKLKDSPEGVAHLTDYYNKHI</sequence>
<dbReference type="AlphaFoldDB" id="A0AAW6GUX7"/>
<organism evidence="1 2">
    <name type="scientific">Bacteroides uniformis</name>
    <dbReference type="NCBI Taxonomy" id="820"/>
    <lineage>
        <taxon>Bacteria</taxon>
        <taxon>Pseudomonadati</taxon>
        <taxon>Bacteroidota</taxon>
        <taxon>Bacteroidia</taxon>
        <taxon>Bacteroidales</taxon>
        <taxon>Bacteroidaceae</taxon>
        <taxon>Bacteroides</taxon>
    </lineage>
</organism>
<protein>
    <submittedName>
        <fullName evidence="1">DUF2589 domain-containing protein</fullName>
    </submittedName>
</protein>
<dbReference type="Pfam" id="PF11655">
    <property type="entry name" value="DUF2589"/>
    <property type="match status" value="1"/>
</dbReference>
<accession>A0AAW6GUX7</accession>
<dbReference type="Proteomes" id="UP001213309">
    <property type="component" value="Unassembled WGS sequence"/>
</dbReference>
<reference evidence="1" key="1">
    <citation type="submission" date="2022-10" db="EMBL/GenBank/DDBJ databases">
        <title>Human gut microbiome strain richness.</title>
        <authorList>
            <person name="Chen-Liaw A."/>
        </authorList>
    </citation>
    <scope>NUCLEOTIDE SEQUENCE</scope>
    <source>
        <strain evidence="1">1001713st2_A4_1001713B170214_170313</strain>
    </source>
</reference>
<evidence type="ECO:0000313" key="2">
    <source>
        <dbReference type="Proteomes" id="UP001213309"/>
    </source>
</evidence>
<dbReference type="EMBL" id="JAQNSG010000024">
    <property type="protein sequence ID" value="MDC1882079.1"/>
    <property type="molecule type" value="Genomic_DNA"/>
</dbReference>
<gene>
    <name evidence="1" type="ORF">POZ24_19000</name>
</gene>